<keyword evidence="2" id="KW-1185">Reference proteome</keyword>
<name>A0A401W5J9_STREY</name>
<comment type="caution">
    <text evidence="1">The sequence shown here is derived from an EMBL/GenBank/DDBJ whole genome shotgun (WGS) entry which is preliminary data.</text>
</comment>
<evidence type="ECO:0008006" key="3">
    <source>
        <dbReference type="Google" id="ProtNLM"/>
    </source>
</evidence>
<reference evidence="1 2" key="1">
    <citation type="submission" date="2018-11" db="EMBL/GenBank/DDBJ databases">
        <title>Whole genome sequence of Streptomyces paromomycinus NBRC 15454(T).</title>
        <authorList>
            <person name="Komaki H."/>
            <person name="Tamura T."/>
        </authorList>
    </citation>
    <scope>NUCLEOTIDE SEQUENCE [LARGE SCALE GENOMIC DNA]</scope>
    <source>
        <strain evidence="1 2">NBRC 15454</strain>
    </source>
</reference>
<proteinExistence type="predicted"/>
<dbReference type="RefSeq" id="WP_174857198.1">
    <property type="nucleotide sequence ID" value="NZ_BHZD01000001.1"/>
</dbReference>
<protein>
    <recommendedName>
        <fullName evidence="3">XRE family transcriptional regulator</fullName>
    </recommendedName>
</protein>
<dbReference type="AlphaFoldDB" id="A0A401W5J9"/>
<sequence length="443" mass="46942">MNAPDTALGARTLKRLRTSRGWSLAGLARALDHIASALGVPLAASTAGVQRSVARWESATSPIRPSHHYQLLLAHVYARHGGTPHLGPGSDFAELLVALAHYGESEHQLDELRLLITRTVTVGNGGLLALLGPHSQATIAEALEDPAGIDASLPDDLNAAVDHVDRHVGALPFVRLQLLLSPVVETCHRLLTSDLPPPLLPAVRTVAARAFTLAGRIAFETHDDATSHALYTAATEATECLPTWHRAIAHMSHALVTLYSTPGTDAARLLVEAAIRDARTGDAPAVRGRAHALHSEIAARSGDRRVALTALSLAQHDINGGPEGGLSGLPFSPEHLRGFEGLCALYTGGAATAETLFATAAASLSHPRDRLQRTIITSDQALARIQCGDPVAGTALLHTCADEVTATGGRVPTLRLRNARHALRPWHGEHFVAELDDHLLTLR</sequence>
<gene>
    <name evidence="1" type="ORF">GKJPGBOP_04288</name>
</gene>
<dbReference type="EMBL" id="BHZD01000001">
    <property type="protein sequence ID" value="GCD44588.1"/>
    <property type="molecule type" value="Genomic_DNA"/>
</dbReference>
<evidence type="ECO:0000313" key="2">
    <source>
        <dbReference type="Proteomes" id="UP000286746"/>
    </source>
</evidence>
<organism evidence="1 2">
    <name type="scientific">Streptomyces paromomycinus</name>
    <name type="common">Streptomyces rimosus subsp. paromomycinus</name>
    <dbReference type="NCBI Taxonomy" id="92743"/>
    <lineage>
        <taxon>Bacteria</taxon>
        <taxon>Bacillati</taxon>
        <taxon>Actinomycetota</taxon>
        <taxon>Actinomycetes</taxon>
        <taxon>Kitasatosporales</taxon>
        <taxon>Streptomycetaceae</taxon>
        <taxon>Streptomyces</taxon>
    </lineage>
</organism>
<dbReference type="Proteomes" id="UP000286746">
    <property type="component" value="Unassembled WGS sequence"/>
</dbReference>
<accession>A0A401W5J9</accession>
<evidence type="ECO:0000313" key="1">
    <source>
        <dbReference type="EMBL" id="GCD44588.1"/>
    </source>
</evidence>